<dbReference type="PRINTS" id="PR00092">
    <property type="entry name" value="TYROSINASE"/>
</dbReference>
<dbReference type="PANTHER" id="PTHR11474:SF126">
    <property type="entry name" value="TYROSINASE-LIKE PROTEIN TYR-1-RELATED"/>
    <property type="match status" value="1"/>
</dbReference>
<gene>
    <name evidence="6" type="ORF">H6G83_21650</name>
</gene>
<sequence>MAIEIEINGTLNANARYVAYAPSPSRIRLAGATTENVKVQLSSRPAQPGGGVVVFYSSRNQPSKQSLELTLPADGSWVAFEIGGKFGFPSVNDKDSLLVVNGLGNEITIPLMVRVRKNANNLTQGERDRFLEAYGQLNNAGTGIYQDFRDSHVQASDLEAHKGPQFLPWHRAFLLDLERELQIVDPSVSLPYWRFDEPAPKVFQADFIGQTRQVPEDDDGTGDLVVFNIDNPLVAWATDGVPGVLRSARFDTLTSPASGVTIPPFNFPVLTEAQTLALGDVYAEFTHKTEGIETLPHASAHVSFTGSISYVPTAAKDPLFFLLHANIDRLWALWQWFYKRINPQELESYTPEDRDGRRLADTMWPWNGVVTPPRPNFAPGGWLADSTVTSSPGKTPKVEDTIDFQGYETSTARLGYSYDNVPYEFSKRNKLKNSSK</sequence>
<dbReference type="RefSeq" id="WP_190476040.1">
    <property type="nucleotide sequence ID" value="NZ_JACJSG010000031.1"/>
</dbReference>
<dbReference type="PANTHER" id="PTHR11474">
    <property type="entry name" value="TYROSINASE FAMILY MEMBER"/>
    <property type="match status" value="1"/>
</dbReference>
<dbReference type="InterPro" id="IPR008922">
    <property type="entry name" value="Di-copper_centre_dom_sf"/>
</dbReference>
<evidence type="ECO:0000313" key="6">
    <source>
        <dbReference type="EMBL" id="MBD2503177.1"/>
    </source>
</evidence>
<dbReference type="EMBL" id="JACJSG010000031">
    <property type="protein sequence ID" value="MBD2503177.1"/>
    <property type="molecule type" value="Genomic_DNA"/>
</dbReference>
<dbReference type="Proteomes" id="UP000661112">
    <property type="component" value="Unassembled WGS sequence"/>
</dbReference>
<reference evidence="6 7" key="1">
    <citation type="journal article" date="2020" name="ISME J.">
        <title>Comparative genomics reveals insights into cyanobacterial evolution and habitat adaptation.</title>
        <authorList>
            <person name="Chen M.Y."/>
            <person name="Teng W.K."/>
            <person name="Zhao L."/>
            <person name="Hu C.X."/>
            <person name="Zhou Y.K."/>
            <person name="Han B.P."/>
            <person name="Song L.R."/>
            <person name="Shu W.S."/>
        </authorList>
    </citation>
    <scope>NUCLEOTIDE SEQUENCE [LARGE SCALE GENOMIC DNA]</scope>
    <source>
        <strain evidence="6 7">FACHB-119</strain>
    </source>
</reference>
<dbReference type="SUPFAM" id="SSF48056">
    <property type="entry name" value="Di-copper centre-containing domain"/>
    <property type="match status" value="1"/>
</dbReference>
<dbReference type="Pfam" id="PF00264">
    <property type="entry name" value="Tyrosinase"/>
    <property type="match status" value="1"/>
</dbReference>
<proteinExistence type="inferred from homology"/>
<evidence type="ECO:0000256" key="3">
    <source>
        <dbReference type="ARBA" id="ARBA00023008"/>
    </source>
</evidence>
<keyword evidence="3" id="KW-0186">Copper</keyword>
<evidence type="ECO:0000259" key="4">
    <source>
        <dbReference type="PROSITE" id="PS00497"/>
    </source>
</evidence>
<feature type="domain" description="Tyrosinase copper-binding" evidence="4">
    <location>
        <begin position="161"/>
        <end position="178"/>
    </location>
</feature>
<evidence type="ECO:0000259" key="5">
    <source>
        <dbReference type="PROSITE" id="PS00498"/>
    </source>
</evidence>
<evidence type="ECO:0000256" key="1">
    <source>
        <dbReference type="ARBA" id="ARBA00009928"/>
    </source>
</evidence>
<dbReference type="PROSITE" id="PS00497">
    <property type="entry name" value="TYROSINASE_1"/>
    <property type="match status" value="1"/>
</dbReference>
<keyword evidence="2" id="KW-0479">Metal-binding</keyword>
<dbReference type="PROSITE" id="PS00498">
    <property type="entry name" value="TYROSINASE_2"/>
    <property type="match status" value="1"/>
</dbReference>
<evidence type="ECO:0000313" key="7">
    <source>
        <dbReference type="Proteomes" id="UP000661112"/>
    </source>
</evidence>
<name>A0ABR8D7N7_9NOST</name>
<comment type="caution">
    <text evidence="6">The sequence shown here is derived from an EMBL/GenBank/DDBJ whole genome shotgun (WGS) entry which is preliminary data.</text>
</comment>
<organism evidence="6 7">
    <name type="scientific">Anabaena azotica FACHB-119</name>
    <dbReference type="NCBI Taxonomy" id="947527"/>
    <lineage>
        <taxon>Bacteria</taxon>
        <taxon>Bacillati</taxon>
        <taxon>Cyanobacteriota</taxon>
        <taxon>Cyanophyceae</taxon>
        <taxon>Nostocales</taxon>
        <taxon>Nostocaceae</taxon>
        <taxon>Anabaena</taxon>
        <taxon>Anabaena azotica</taxon>
    </lineage>
</organism>
<dbReference type="Gene3D" id="1.10.1280.10">
    <property type="entry name" value="Di-copper center containing domain from catechol oxidase"/>
    <property type="match status" value="1"/>
</dbReference>
<protein>
    <submittedName>
        <fullName evidence="6">Tyrosinase family protein</fullName>
    </submittedName>
</protein>
<accession>A0ABR8D7N7</accession>
<feature type="domain" description="Tyrosinase copper-binding" evidence="5">
    <location>
        <begin position="317"/>
        <end position="328"/>
    </location>
</feature>
<dbReference type="InterPro" id="IPR050316">
    <property type="entry name" value="Tyrosinase/Hemocyanin"/>
</dbReference>
<keyword evidence="7" id="KW-1185">Reference proteome</keyword>
<comment type="similarity">
    <text evidence="1">Belongs to the tyrosinase family.</text>
</comment>
<dbReference type="InterPro" id="IPR002227">
    <property type="entry name" value="Tyrosinase_Cu-bd"/>
</dbReference>
<evidence type="ECO:0000256" key="2">
    <source>
        <dbReference type="ARBA" id="ARBA00022723"/>
    </source>
</evidence>